<dbReference type="PROSITE" id="PS50297">
    <property type="entry name" value="ANK_REP_REGION"/>
    <property type="match status" value="4"/>
</dbReference>
<keyword evidence="1" id="KW-0677">Repeat</keyword>
<evidence type="ECO:0000256" key="3">
    <source>
        <dbReference type="PROSITE-ProRule" id="PRU00023"/>
    </source>
</evidence>
<keyword evidence="2 3" id="KW-0040">ANK repeat</keyword>
<feature type="repeat" description="ANK" evidence="3">
    <location>
        <begin position="433"/>
        <end position="466"/>
    </location>
</feature>
<accession>A0ABT0HBC6</accession>
<reference evidence="4" key="1">
    <citation type="submission" date="2022-04" db="EMBL/GenBank/DDBJ databases">
        <authorList>
            <person name="Ren T."/>
        </authorList>
    </citation>
    <scope>NUCLEOTIDE SEQUENCE</scope>
    <source>
        <strain evidence="4">F63249</strain>
    </source>
</reference>
<name>A0ABT0HBC6_9FLAO</name>
<dbReference type="SMART" id="SM00248">
    <property type="entry name" value="ANK"/>
    <property type="match status" value="9"/>
</dbReference>
<feature type="repeat" description="ANK" evidence="3">
    <location>
        <begin position="260"/>
        <end position="293"/>
    </location>
</feature>
<sequence>MKQFKIYTILMVLLISAYGFSQDNIFLSRDYWSTNPSIESIDLKIREGHDIAEANSNNFDAVVYAILQNAPNTTIKYIQSKKGNEVNKLTHDGRTYIFWAAYKGNVEFMKYLLSKGAKTDLTDDKGYTILNFAASSGQPNTEVYDVCLANGADLKKDLTPDGANALLLAAPSDKNFKLIDYFQSKGLELNSVDNEGNDAFNYVAKTGNIKLMNTLRDNGVKGNHQAFLFAAYGTRGKTNGVEVYKYLETVGLDPNISNAEGISPLHIVASRSNDLELINYLIDKGLDVSTKDFNGNTAVMNAASRNTIDVVKIMVANLKRINTTNKKGQSALSLAIQNNTSDVVAFLLDKGYDTKIVDAEGNNLAYYLIQSYSDRTKSEFSKKLELLKANHVDVSAVQKSGNTWFHLAVEKQSMAILNLALQMNQDINAKNNEGYTALHLAAMKAKDDTVLKFLLEHGAKSTIVTDFEETAYDLAKENELLQQQNISVEFLK</sequence>
<evidence type="ECO:0000256" key="2">
    <source>
        <dbReference type="ARBA" id="ARBA00023043"/>
    </source>
</evidence>
<dbReference type="PANTHER" id="PTHR24198:SF165">
    <property type="entry name" value="ANKYRIN REPEAT-CONTAINING PROTEIN-RELATED"/>
    <property type="match status" value="1"/>
</dbReference>
<dbReference type="InterPro" id="IPR036770">
    <property type="entry name" value="Ankyrin_rpt-contain_sf"/>
</dbReference>
<dbReference type="Proteomes" id="UP001203687">
    <property type="component" value="Unassembled WGS sequence"/>
</dbReference>
<feature type="repeat" description="ANK" evidence="3">
    <location>
        <begin position="92"/>
        <end position="124"/>
    </location>
</feature>
<evidence type="ECO:0000313" key="4">
    <source>
        <dbReference type="EMBL" id="MCK8481651.1"/>
    </source>
</evidence>
<dbReference type="InterPro" id="IPR002110">
    <property type="entry name" value="Ankyrin_rpt"/>
</dbReference>
<protein>
    <submittedName>
        <fullName evidence="4">Ankyrin repeat domain-containing protein</fullName>
    </submittedName>
</protein>
<gene>
    <name evidence="4" type="ORF">MUY34_13550</name>
</gene>
<keyword evidence="5" id="KW-1185">Reference proteome</keyword>
<dbReference type="SUPFAM" id="SSF48403">
    <property type="entry name" value="Ankyrin repeat"/>
    <property type="match status" value="1"/>
</dbReference>
<feature type="repeat" description="ANK" evidence="3">
    <location>
        <begin position="400"/>
        <end position="432"/>
    </location>
</feature>
<feature type="repeat" description="ANK" evidence="3">
    <location>
        <begin position="327"/>
        <end position="359"/>
    </location>
</feature>
<comment type="caution">
    <text evidence="4">The sequence shown here is derived from an EMBL/GenBank/DDBJ whole genome shotgun (WGS) entry which is preliminary data.</text>
</comment>
<organism evidence="4 5">
    <name type="scientific">Psychroserpens algicola</name>
    <dbReference type="NCBI Taxonomy" id="1719034"/>
    <lineage>
        <taxon>Bacteria</taxon>
        <taxon>Pseudomonadati</taxon>
        <taxon>Bacteroidota</taxon>
        <taxon>Flavobacteriia</taxon>
        <taxon>Flavobacteriales</taxon>
        <taxon>Flavobacteriaceae</taxon>
        <taxon>Psychroserpens</taxon>
    </lineage>
</organism>
<dbReference type="Pfam" id="PF12796">
    <property type="entry name" value="Ank_2"/>
    <property type="match status" value="3"/>
</dbReference>
<dbReference type="RefSeq" id="WP_248413507.1">
    <property type="nucleotide sequence ID" value="NZ_JALPQF010000014.1"/>
</dbReference>
<proteinExistence type="predicted"/>
<dbReference type="EMBL" id="JALPQF010000014">
    <property type="protein sequence ID" value="MCK8481651.1"/>
    <property type="molecule type" value="Genomic_DNA"/>
</dbReference>
<dbReference type="PROSITE" id="PS50088">
    <property type="entry name" value="ANK_REPEAT"/>
    <property type="match status" value="5"/>
</dbReference>
<dbReference type="PANTHER" id="PTHR24198">
    <property type="entry name" value="ANKYRIN REPEAT AND PROTEIN KINASE DOMAIN-CONTAINING PROTEIN"/>
    <property type="match status" value="1"/>
</dbReference>
<evidence type="ECO:0000256" key="1">
    <source>
        <dbReference type="ARBA" id="ARBA00022737"/>
    </source>
</evidence>
<dbReference type="Gene3D" id="1.25.40.20">
    <property type="entry name" value="Ankyrin repeat-containing domain"/>
    <property type="match status" value="2"/>
</dbReference>
<evidence type="ECO:0000313" key="5">
    <source>
        <dbReference type="Proteomes" id="UP001203687"/>
    </source>
</evidence>